<accession>A0A495R2H9</accession>
<evidence type="ECO:0000313" key="2">
    <source>
        <dbReference type="Proteomes" id="UP000268233"/>
    </source>
</evidence>
<dbReference type="Proteomes" id="UP000268233">
    <property type="component" value="Unassembled WGS sequence"/>
</dbReference>
<gene>
    <name evidence="1" type="ORF">BDK61_0793</name>
</gene>
<reference evidence="1 2" key="1">
    <citation type="submission" date="2018-10" db="EMBL/GenBank/DDBJ databases">
        <title>Genomic Encyclopedia of Archaeal and Bacterial Type Strains, Phase II (KMG-II): from individual species to whole genera.</title>
        <authorList>
            <person name="Goeker M."/>
        </authorList>
    </citation>
    <scope>NUCLEOTIDE SEQUENCE [LARGE SCALE GENOMIC DNA]</scope>
    <source>
        <strain evidence="1 2">DSM 11927</strain>
    </source>
</reference>
<keyword evidence="2" id="KW-1185">Reference proteome</keyword>
<dbReference type="EMBL" id="RBWW01000001">
    <property type="protein sequence ID" value="RKS81507.1"/>
    <property type="molecule type" value="Genomic_DNA"/>
</dbReference>
<sequence length="38" mass="4102">MTDVQIPEGEEEVIDMAGAETDEEKNLAVAQARLIGDL</sequence>
<organism evidence="1 2">
    <name type="scientific">Haloarcula quadrata</name>
    <dbReference type="NCBI Taxonomy" id="182779"/>
    <lineage>
        <taxon>Archaea</taxon>
        <taxon>Methanobacteriati</taxon>
        <taxon>Methanobacteriota</taxon>
        <taxon>Stenosarchaea group</taxon>
        <taxon>Halobacteria</taxon>
        <taxon>Halobacteriales</taxon>
        <taxon>Haloarculaceae</taxon>
        <taxon>Haloarcula</taxon>
    </lineage>
</organism>
<evidence type="ECO:0000313" key="1">
    <source>
        <dbReference type="EMBL" id="RKS81507.1"/>
    </source>
</evidence>
<proteinExistence type="predicted"/>
<dbReference type="AlphaFoldDB" id="A0A495R2H9"/>
<comment type="caution">
    <text evidence="1">The sequence shown here is derived from an EMBL/GenBank/DDBJ whole genome shotgun (WGS) entry which is preliminary data.</text>
</comment>
<protein>
    <submittedName>
        <fullName evidence="1">Uncharacterized protein</fullName>
    </submittedName>
</protein>
<name>A0A495R2H9_9EURY</name>